<dbReference type="PROSITE" id="PS50240">
    <property type="entry name" value="TRYPSIN_DOM"/>
    <property type="match status" value="1"/>
</dbReference>
<dbReference type="FunFam" id="2.40.10.10:FF:000068">
    <property type="entry name" value="transmembrane protease serine 2"/>
    <property type="match status" value="1"/>
</dbReference>
<feature type="domain" description="Peptidase S1" evidence="9">
    <location>
        <begin position="45"/>
        <end position="276"/>
    </location>
</feature>
<keyword evidence="5" id="KW-0720">Serine protease</keyword>
<evidence type="ECO:0000256" key="3">
    <source>
        <dbReference type="ARBA" id="ARBA00022729"/>
    </source>
</evidence>
<proteinExistence type="inferred from homology"/>
<dbReference type="Proteomes" id="UP000007801">
    <property type="component" value="Unassembled WGS sequence"/>
</dbReference>
<evidence type="ECO:0000256" key="6">
    <source>
        <dbReference type="ARBA" id="ARBA00023145"/>
    </source>
</evidence>
<dbReference type="CDD" id="cd00190">
    <property type="entry name" value="Tryp_SPc"/>
    <property type="match status" value="1"/>
</dbReference>
<dbReference type="InParanoid" id="B3MF18"/>
<organism evidence="10 11">
    <name type="scientific">Drosophila ananassae</name>
    <name type="common">Fruit fly</name>
    <dbReference type="NCBI Taxonomy" id="7217"/>
    <lineage>
        <taxon>Eukaryota</taxon>
        <taxon>Metazoa</taxon>
        <taxon>Ecdysozoa</taxon>
        <taxon>Arthropoda</taxon>
        <taxon>Hexapoda</taxon>
        <taxon>Insecta</taxon>
        <taxon>Pterygota</taxon>
        <taxon>Neoptera</taxon>
        <taxon>Endopterygota</taxon>
        <taxon>Diptera</taxon>
        <taxon>Brachycera</taxon>
        <taxon>Muscomorpha</taxon>
        <taxon>Ephydroidea</taxon>
        <taxon>Drosophilidae</taxon>
        <taxon>Drosophila</taxon>
        <taxon>Sophophora</taxon>
    </lineage>
</organism>
<evidence type="ECO:0000256" key="5">
    <source>
        <dbReference type="ARBA" id="ARBA00022825"/>
    </source>
</evidence>
<dbReference type="eggNOG" id="KOG3627">
    <property type="taxonomic scope" value="Eukaryota"/>
</dbReference>
<dbReference type="EMBL" id="CH902619">
    <property type="protein sequence ID" value="EDV37646.1"/>
    <property type="molecule type" value="Genomic_DNA"/>
</dbReference>
<sequence>MSPRLLILVLQLLLLPSILAQERKKGKEKNKEPSQDVKMECDNATIGGAPTDITAVPWQAAITVRDRDKCVGAIYSMNYILTAAKCVNGYKVEAIKVQVGTTSRNANGTVVSVCDVIIHTDFHPKHIENNLALLKLCNPLQTSDKIKEIPVAKHVPADQAVVTASGWASVRWMKLLGEACLPELALELHKSEVRVYNTNKCTEVWKRWYKVDNNRFKDLVMCTGKAGKGACSFDMGAPLVFSNQLVGILSRCSCSERPDIYSRLPTHIKWLEDNSKK</sequence>
<name>B3MF18_DROAN</name>
<dbReference type="PANTHER" id="PTHR24276:SF94">
    <property type="entry name" value="AT20289P-RELATED"/>
    <property type="match status" value="1"/>
</dbReference>
<dbReference type="InterPro" id="IPR001314">
    <property type="entry name" value="Peptidase_S1A"/>
</dbReference>
<dbReference type="PhylomeDB" id="B3MF18"/>
<dbReference type="InterPro" id="IPR009003">
    <property type="entry name" value="Peptidase_S1_PA"/>
</dbReference>
<dbReference type="Pfam" id="PF00089">
    <property type="entry name" value="Trypsin"/>
    <property type="match status" value="1"/>
</dbReference>
<dbReference type="AlphaFoldDB" id="B3MF18"/>
<gene>
    <name evidence="10" type="primary">Dana\GF11312</name>
    <name evidence="10" type="synonym">dana_GLEANR_11379</name>
    <name evidence="10" type="ORF">GF11312</name>
</gene>
<evidence type="ECO:0000256" key="4">
    <source>
        <dbReference type="ARBA" id="ARBA00022801"/>
    </source>
</evidence>
<keyword evidence="4 10" id="KW-0378">Hydrolase</keyword>
<dbReference type="KEGG" id="dan:6494176"/>
<feature type="signal peptide" evidence="8">
    <location>
        <begin position="1"/>
        <end position="20"/>
    </location>
</feature>
<dbReference type="FunCoup" id="B3MF18">
    <property type="interactions" value="19"/>
</dbReference>
<evidence type="ECO:0000256" key="1">
    <source>
        <dbReference type="ARBA" id="ARBA00007664"/>
    </source>
</evidence>
<reference evidence="10 11" key="1">
    <citation type="journal article" date="2007" name="Nature">
        <title>Evolution of genes and genomes on the Drosophila phylogeny.</title>
        <authorList>
            <consortium name="Drosophila 12 Genomes Consortium"/>
            <person name="Clark A.G."/>
            <person name="Eisen M.B."/>
            <person name="Smith D.R."/>
            <person name="Bergman C.M."/>
            <person name="Oliver B."/>
            <person name="Markow T.A."/>
            <person name="Kaufman T.C."/>
            <person name="Kellis M."/>
            <person name="Gelbart W."/>
            <person name="Iyer V.N."/>
            <person name="Pollard D.A."/>
            <person name="Sackton T.B."/>
            <person name="Larracuente A.M."/>
            <person name="Singh N.D."/>
            <person name="Abad J.P."/>
            <person name="Abt D.N."/>
            <person name="Adryan B."/>
            <person name="Aguade M."/>
            <person name="Akashi H."/>
            <person name="Anderson W.W."/>
            <person name="Aquadro C.F."/>
            <person name="Ardell D.H."/>
            <person name="Arguello R."/>
            <person name="Artieri C.G."/>
            <person name="Barbash D.A."/>
            <person name="Barker D."/>
            <person name="Barsanti P."/>
            <person name="Batterham P."/>
            <person name="Batzoglou S."/>
            <person name="Begun D."/>
            <person name="Bhutkar A."/>
            <person name="Blanco E."/>
            <person name="Bosak S.A."/>
            <person name="Bradley R.K."/>
            <person name="Brand A.D."/>
            <person name="Brent M.R."/>
            <person name="Brooks A.N."/>
            <person name="Brown R.H."/>
            <person name="Butlin R.K."/>
            <person name="Caggese C."/>
            <person name="Calvi B.R."/>
            <person name="Bernardo de Carvalho A."/>
            <person name="Caspi A."/>
            <person name="Castrezana S."/>
            <person name="Celniker S.E."/>
            <person name="Chang J.L."/>
            <person name="Chapple C."/>
            <person name="Chatterji S."/>
            <person name="Chinwalla A."/>
            <person name="Civetta A."/>
            <person name="Clifton S.W."/>
            <person name="Comeron J.M."/>
            <person name="Costello J.C."/>
            <person name="Coyne J.A."/>
            <person name="Daub J."/>
            <person name="David R.G."/>
            <person name="Delcher A.L."/>
            <person name="Delehaunty K."/>
            <person name="Do C.B."/>
            <person name="Ebling H."/>
            <person name="Edwards K."/>
            <person name="Eickbush T."/>
            <person name="Evans J.D."/>
            <person name="Filipski A."/>
            <person name="Findeiss S."/>
            <person name="Freyhult E."/>
            <person name="Fulton L."/>
            <person name="Fulton R."/>
            <person name="Garcia A.C."/>
            <person name="Gardiner A."/>
            <person name="Garfield D.A."/>
            <person name="Garvin B.E."/>
            <person name="Gibson G."/>
            <person name="Gilbert D."/>
            <person name="Gnerre S."/>
            <person name="Godfrey J."/>
            <person name="Good R."/>
            <person name="Gotea V."/>
            <person name="Gravely B."/>
            <person name="Greenberg A.J."/>
            <person name="Griffiths-Jones S."/>
            <person name="Gross S."/>
            <person name="Guigo R."/>
            <person name="Gustafson E.A."/>
            <person name="Haerty W."/>
            <person name="Hahn M.W."/>
            <person name="Halligan D.L."/>
            <person name="Halpern A.L."/>
            <person name="Halter G.M."/>
            <person name="Han M.V."/>
            <person name="Heger A."/>
            <person name="Hillier L."/>
            <person name="Hinrichs A.S."/>
            <person name="Holmes I."/>
            <person name="Hoskins R.A."/>
            <person name="Hubisz M.J."/>
            <person name="Hultmark D."/>
            <person name="Huntley M.A."/>
            <person name="Jaffe D.B."/>
            <person name="Jagadeeshan S."/>
            <person name="Jeck W.R."/>
            <person name="Johnson J."/>
            <person name="Jones C.D."/>
            <person name="Jordan W.C."/>
            <person name="Karpen G.H."/>
            <person name="Kataoka E."/>
            <person name="Keightley P.D."/>
            <person name="Kheradpour P."/>
            <person name="Kirkness E.F."/>
            <person name="Koerich L.B."/>
            <person name="Kristiansen K."/>
            <person name="Kudrna D."/>
            <person name="Kulathinal R.J."/>
            <person name="Kumar S."/>
            <person name="Kwok R."/>
            <person name="Lander E."/>
            <person name="Langley C.H."/>
            <person name="Lapoint R."/>
            <person name="Lazzaro B.P."/>
            <person name="Lee S.J."/>
            <person name="Levesque L."/>
            <person name="Li R."/>
            <person name="Lin C.F."/>
            <person name="Lin M.F."/>
            <person name="Lindblad-Toh K."/>
            <person name="Llopart A."/>
            <person name="Long M."/>
            <person name="Low L."/>
            <person name="Lozovsky E."/>
            <person name="Lu J."/>
            <person name="Luo M."/>
            <person name="Machado C.A."/>
            <person name="Makalowski W."/>
            <person name="Marzo M."/>
            <person name="Matsuda M."/>
            <person name="Matzkin L."/>
            <person name="McAllister B."/>
            <person name="McBride C.S."/>
            <person name="McKernan B."/>
            <person name="McKernan K."/>
            <person name="Mendez-Lago M."/>
            <person name="Minx P."/>
            <person name="Mollenhauer M.U."/>
            <person name="Montooth K."/>
            <person name="Mount S.M."/>
            <person name="Mu X."/>
            <person name="Myers E."/>
            <person name="Negre B."/>
            <person name="Newfeld S."/>
            <person name="Nielsen R."/>
            <person name="Noor M.A."/>
            <person name="O'Grady P."/>
            <person name="Pachter L."/>
            <person name="Papaceit M."/>
            <person name="Parisi M.J."/>
            <person name="Parisi M."/>
            <person name="Parts L."/>
            <person name="Pedersen J.S."/>
            <person name="Pesole G."/>
            <person name="Phillippy A.M."/>
            <person name="Ponting C.P."/>
            <person name="Pop M."/>
            <person name="Porcelli D."/>
            <person name="Powell J.R."/>
            <person name="Prohaska S."/>
            <person name="Pruitt K."/>
            <person name="Puig M."/>
            <person name="Quesneville H."/>
            <person name="Ram K.R."/>
            <person name="Rand D."/>
            <person name="Rasmussen M.D."/>
            <person name="Reed L.K."/>
            <person name="Reenan R."/>
            <person name="Reily A."/>
            <person name="Remington K.A."/>
            <person name="Rieger T.T."/>
            <person name="Ritchie M.G."/>
            <person name="Robin C."/>
            <person name="Rogers Y.H."/>
            <person name="Rohde C."/>
            <person name="Rozas J."/>
            <person name="Rubenfield M.J."/>
            <person name="Ruiz A."/>
            <person name="Russo S."/>
            <person name="Salzberg S.L."/>
            <person name="Sanchez-Gracia A."/>
            <person name="Saranga D.J."/>
            <person name="Sato H."/>
            <person name="Schaeffer S.W."/>
            <person name="Schatz M.C."/>
            <person name="Schlenke T."/>
            <person name="Schwartz R."/>
            <person name="Segarra C."/>
            <person name="Singh R.S."/>
            <person name="Sirot L."/>
            <person name="Sirota M."/>
            <person name="Sisneros N.B."/>
            <person name="Smith C.D."/>
            <person name="Smith T.F."/>
            <person name="Spieth J."/>
            <person name="Stage D.E."/>
            <person name="Stark A."/>
            <person name="Stephan W."/>
            <person name="Strausberg R.L."/>
            <person name="Strempel S."/>
            <person name="Sturgill D."/>
            <person name="Sutton G."/>
            <person name="Sutton G.G."/>
            <person name="Tao W."/>
            <person name="Teichmann S."/>
            <person name="Tobari Y.N."/>
            <person name="Tomimura Y."/>
            <person name="Tsolas J.M."/>
            <person name="Valente V.L."/>
            <person name="Venter E."/>
            <person name="Venter J.C."/>
            <person name="Vicario S."/>
            <person name="Vieira F.G."/>
            <person name="Vilella A.J."/>
            <person name="Villasante A."/>
            <person name="Walenz B."/>
            <person name="Wang J."/>
            <person name="Wasserman M."/>
            <person name="Watts T."/>
            <person name="Wilson D."/>
            <person name="Wilson R.K."/>
            <person name="Wing R.A."/>
            <person name="Wolfner M.F."/>
            <person name="Wong A."/>
            <person name="Wong G.K."/>
            <person name="Wu C.I."/>
            <person name="Wu G."/>
            <person name="Yamamoto D."/>
            <person name="Yang H.P."/>
            <person name="Yang S.P."/>
            <person name="Yorke J.A."/>
            <person name="Yoshida K."/>
            <person name="Zdobnov E."/>
            <person name="Zhang P."/>
            <person name="Zhang Y."/>
            <person name="Zimin A.V."/>
            <person name="Baldwin J."/>
            <person name="Abdouelleil A."/>
            <person name="Abdulkadir J."/>
            <person name="Abebe A."/>
            <person name="Abera B."/>
            <person name="Abreu J."/>
            <person name="Acer S.C."/>
            <person name="Aftuck L."/>
            <person name="Alexander A."/>
            <person name="An P."/>
            <person name="Anderson E."/>
            <person name="Anderson S."/>
            <person name="Arachi H."/>
            <person name="Azer M."/>
            <person name="Bachantsang P."/>
            <person name="Barry A."/>
            <person name="Bayul T."/>
            <person name="Berlin A."/>
            <person name="Bessette D."/>
            <person name="Bloom T."/>
            <person name="Blye J."/>
            <person name="Boguslavskiy L."/>
            <person name="Bonnet C."/>
            <person name="Boukhgalter B."/>
            <person name="Bourzgui I."/>
            <person name="Brown A."/>
            <person name="Cahill P."/>
            <person name="Channer S."/>
            <person name="Cheshatsang Y."/>
            <person name="Chuda L."/>
            <person name="Citroen M."/>
            <person name="Collymore A."/>
            <person name="Cooke P."/>
            <person name="Costello M."/>
            <person name="D'Aco K."/>
            <person name="Daza R."/>
            <person name="De Haan G."/>
            <person name="DeGray S."/>
            <person name="DeMaso C."/>
            <person name="Dhargay N."/>
            <person name="Dooley K."/>
            <person name="Dooley E."/>
            <person name="Doricent M."/>
            <person name="Dorje P."/>
            <person name="Dorjee K."/>
            <person name="Dupes A."/>
            <person name="Elong R."/>
            <person name="Falk J."/>
            <person name="Farina A."/>
            <person name="Faro S."/>
            <person name="Ferguson D."/>
            <person name="Fisher S."/>
            <person name="Foley C.D."/>
            <person name="Franke A."/>
            <person name="Friedrich D."/>
            <person name="Gadbois L."/>
            <person name="Gearin G."/>
            <person name="Gearin C.R."/>
            <person name="Giannoukos G."/>
            <person name="Goode T."/>
            <person name="Graham J."/>
            <person name="Grandbois E."/>
            <person name="Grewal S."/>
            <person name="Gyaltsen K."/>
            <person name="Hafez N."/>
            <person name="Hagos B."/>
            <person name="Hall J."/>
            <person name="Henson C."/>
            <person name="Hollinger A."/>
            <person name="Honan T."/>
            <person name="Huard M.D."/>
            <person name="Hughes L."/>
            <person name="Hurhula B."/>
            <person name="Husby M.E."/>
            <person name="Kamat A."/>
            <person name="Kanga B."/>
            <person name="Kashin S."/>
            <person name="Khazanovich D."/>
            <person name="Kisner P."/>
            <person name="Lance K."/>
            <person name="Lara M."/>
            <person name="Lee W."/>
            <person name="Lennon N."/>
            <person name="Letendre F."/>
            <person name="LeVine R."/>
            <person name="Lipovsky A."/>
            <person name="Liu X."/>
            <person name="Liu J."/>
            <person name="Liu S."/>
            <person name="Lokyitsang T."/>
            <person name="Lokyitsang Y."/>
            <person name="Lubonja R."/>
            <person name="Lui A."/>
            <person name="MacDonald P."/>
            <person name="Magnisalis V."/>
            <person name="Maru K."/>
            <person name="Matthews C."/>
            <person name="McCusker W."/>
            <person name="McDonough S."/>
            <person name="Mehta T."/>
            <person name="Meldrim J."/>
            <person name="Meneus L."/>
            <person name="Mihai O."/>
            <person name="Mihalev A."/>
            <person name="Mihova T."/>
            <person name="Mittelman R."/>
            <person name="Mlenga V."/>
            <person name="Montmayeur A."/>
            <person name="Mulrain L."/>
            <person name="Navidi A."/>
            <person name="Naylor J."/>
            <person name="Negash T."/>
            <person name="Nguyen T."/>
            <person name="Nguyen N."/>
            <person name="Nicol R."/>
            <person name="Norbu C."/>
            <person name="Norbu N."/>
            <person name="Novod N."/>
            <person name="O'Neill B."/>
            <person name="Osman S."/>
            <person name="Markiewicz E."/>
            <person name="Oyono O.L."/>
            <person name="Patti C."/>
            <person name="Phunkhang P."/>
            <person name="Pierre F."/>
            <person name="Priest M."/>
            <person name="Raghuraman S."/>
            <person name="Rege F."/>
            <person name="Reyes R."/>
            <person name="Rise C."/>
            <person name="Rogov P."/>
            <person name="Ross K."/>
            <person name="Ryan E."/>
            <person name="Settipalli S."/>
            <person name="Shea T."/>
            <person name="Sherpa N."/>
            <person name="Shi L."/>
            <person name="Shih D."/>
            <person name="Sparrow T."/>
            <person name="Spaulding J."/>
            <person name="Stalker J."/>
            <person name="Stange-Thomann N."/>
            <person name="Stavropoulos S."/>
            <person name="Stone C."/>
            <person name="Strader C."/>
            <person name="Tesfaye S."/>
            <person name="Thomson T."/>
            <person name="Thoulutsang Y."/>
            <person name="Thoulutsang D."/>
            <person name="Topham K."/>
            <person name="Topping I."/>
            <person name="Tsamla T."/>
            <person name="Vassiliev H."/>
            <person name="Vo A."/>
            <person name="Wangchuk T."/>
            <person name="Wangdi T."/>
            <person name="Weiand M."/>
            <person name="Wilkinson J."/>
            <person name="Wilson A."/>
            <person name="Yadav S."/>
            <person name="Young G."/>
            <person name="Yu Q."/>
            <person name="Zembek L."/>
            <person name="Zhong D."/>
            <person name="Zimmer A."/>
            <person name="Zwirko Z."/>
            <person name="Jaffe D.B."/>
            <person name="Alvarez P."/>
            <person name="Brockman W."/>
            <person name="Butler J."/>
            <person name="Chin C."/>
            <person name="Gnerre S."/>
            <person name="Grabherr M."/>
            <person name="Kleber M."/>
            <person name="Mauceli E."/>
            <person name="MacCallum I."/>
        </authorList>
    </citation>
    <scope>NUCLEOTIDE SEQUENCE [LARGE SCALE GENOMIC DNA]</scope>
    <source>
        <strain evidence="11">Tucson 14024-0371.13</strain>
    </source>
</reference>
<accession>B3MF18</accession>
<keyword evidence="6" id="KW-0865">Zymogen</keyword>
<comment type="similarity">
    <text evidence="1">Belongs to the peptidase S1 family.</text>
</comment>
<dbReference type="PRINTS" id="PR00722">
    <property type="entry name" value="CHYMOTRYPSIN"/>
</dbReference>
<dbReference type="STRING" id="7217.B3MF18"/>
<dbReference type="InterPro" id="IPR043504">
    <property type="entry name" value="Peptidase_S1_PA_chymotrypsin"/>
</dbReference>
<dbReference type="GO" id="GO:0006508">
    <property type="term" value="P:proteolysis"/>
    <property type="evidence" value="ECO:0007669"/>
    <property type="project" value="UniProtKB-KW"/>
</dbReference>
<evidence type="ECO:0000256" key="8">
    <source>
        <dbReference type="SAM" id="SignalP"/>
    </source>
</evidence>
<dbReference type="GO" id="GO:0004252">
    <property type="term" value="F:serine-type endopeptidase activity"/>
    <property type="evidence" value="ECO:0007669"/>
    <property type="project" value="InterPro"/>
</dbReference>
<evidence type="ECO:0000313" key="10">
    <source>
        <dbReference type="EMBL" id="EDV37646.1"/>
    </source>
</evidence>
<dbReference type="HOGENOM" id="CLU_006842_7_1_1"/>
<keyword evidence="7" id="KW-1015">Disulfide bond</keyword>
<evidence type="ECO:0000256" key="2">
    <source>
        <dbReference type="ARBA" id="ARBA00022670"/>
    </source>
</evidence>
<dbReference type="SMR" id="B3MF18"/>
<dbReference type="OMA" id="SFRWWAM"/>
<dbReference type="InterPro" id="IPR001254">
    <property type="entry name" value="Trypsin_dom"/>
</dbReference>
<dbReference type="GeneID" id="6494176"/>
<dbReference type="OrthoDB" id="7864760at2759"/>
<dbReference type="InterPro" id="IPR050430">
    <property type="entry name" value="Peptidase_S1"/>
</dbReference>
<evidence type="ECO:0000313" key="11">
    <source>
        <dbReference type="Proteomes" id="UP000007801"/>
    </source>
</evidence>
<dbReference type="SMART" id="SM00020">
    <property type="entry name" value="Tryp_SPc"/>
    <property type="match status" value="1"/>
</dbReference>
<dbReference type="PANTHER" id="PTHR24276">
    <property type="entry name" value="POLYSERASE-RELATED"/>
    <property type="match status" value="1"/>
</dbReference>
<keyword evidence="3 8" id="KW-0732">Signal</keyword>
<keyword evidence="11" id="KW-1185">Reference proteome</keyword>
<evidence type="ECO:0000259" key="9">
    <source>
        <dbReference type="PROSITE" id="PS50240"/>
    </source>
</evidence>
<dbReference type="Gene3D" id="2.40.10.10">
    <property type="entry name" value="Trypsin-like serine proteases"/>
    <property type="match status" value="1"/>
</dbReference>
<feature type="chain" id="PRO_5002793091" description="Peptidase S1 domain-containing protein" evidence="8">
    <location>
        <begin position="21"/>
        <end position="277"/>
    </location>
</feature>
<dbReference type="SUPFAM" id="SSF50494">
    <property type="entry name" value="Trypsin-like serine proteases"/>
    <property type="match status" value="1"/>
</dbReference>
<keyword evidence="2" id="KW-0645">Protease</keyword>
<evidence type="ECO:0000256" key="7">
    <source>
        <dbReference type="ARBA" id="ARBA00023157"/>
    </source>
</evidence>
<protein>
    <recommendedName>
        <fullName evidence="9">Peptidase S1 domain-containing protein</fullName>
    </recommendedName>
</protein>